<proteinExistence type="predicted"/>
<evidence type="ECO:0000313" key="2">
    <source>
        <dbReference type="Proteomes" id="UP000799424"/>
    </source>
</evidence>
<name>A0A6A6ZT60_9PLEO</name>
<dbReference type="Proteomes" id="UP000799424">
    <property type="component" value="Unassembled WGS sequence"/>
</dbReference>
<accession>A0A6A6ZT60</accession>
<evidence type="ECO:0000313" key="1">
    <source>
        <dbReference type="EMBL" id="KAF2823495.1"/>
    </source>
</evidence>
<gene>
    <name evidence="1" type="ORF">CC86DRAFT_68578</name>
</gene>
<organism evidence="1 2">
    <name type="scientific">Ophiobolus disseminans</name>
    <dbReference type="NCBI Taxonomy" id="1469910"/>
    <lineage>
        <taxon>Eukaryota</taxon>
        <taxon>Fungi</taxon>
        <taxon>Dikarya</taxon>
        <taxon>Ascomycota</taxon>
        <taxon>Pezizomycotina</taxon>
        <taxon>Dothideomycetes</taxon>
        <taxon>Pleosporomycetidae</taxon>
        <taxon>Pleosporales</taxon>
        <taxon>Pleosporineae</taxon>
        <taxon>Phaeosphaeriaceae</taxon>
        <taxon>Ophiobolus</taxon>
    </lineage>
</organism>
<reference evidence="1" key="1">
    <citation type="journal article" date="2020" name="Stud. Mycol.">
        <title>101 Dothideomycetes genomes: a test case for predicting lifestyles and emergence of pathogens.</title>
        <authorList>
            <person name="Haridas S."/>
            <person name="Albert R."/>
            <person name="Binder M."/>
            <person name="Bloem J."/>
            <person name="Labutti K."/>
            <person name="Salamov A."/>
            <person name="Andreopoulos B."/>
            <person name="Baker S."/>
            <person name="Barry K."/>
            <person name="Bills G."/>
            <person name="Bluhm B."/>
            <person name="Cannon C."/>
            <person name="Castanera R."/>
            <person name="Culley D."/>
            <person name="Daum C."/>
            <person name="Ezra D."/>
            <person name="Gonzalez J."/>
            <person name="Henrissat B."/>
            <person name="Kuo A."/>
            <person name="Liang C."/>
            <person name="Lipzen A."/>
            <person name="Lutzoni F."/>
            <person name="Magnuson J."/>
            <person name="Mondo S."/>
            <person name="Nolan M."/>
            <person name="Ohm R."/>
            <person name="Pangilinan J."/>
            <person name="Park H.-J."/>
            <person name="Ramirez L."/>
            <person name="Alfaro M."/>
            <person name="Sun H."/>
            <person name="Tritt A."/>
            <person name="Yoshinaga Y."/>
            <person name="Zwiers L.-H."/>
            <person name="Turgeon B."/>
            <person name="Goodwin S."/>
            <person name="Spatafora J."/>
            <person name="Crous P."/>
            <person name="Grigoriev I."/>
        </authorList>
    </citation>
    <scope>NUCLEOTIDE SEQUENCE</scope>
    <source>
        <strain evidence="1">CBS 113818</strain>
    </source>
</reference>
<dbReference type="EMBL" id="MU006232">
    <property type="protein sequence ID" value="KAF2823495.1"/>
    <property type="molecule type" value="Genomic_DNA"/>
</dbReference>
<protein>
    <submittedName>
        <fullName evidence="1">Uncharacterized protein</fullName>
    </submittedName>
</protein>
<keyword evidence="2" id="KW-1185">Reference proteome</keyword>
<dbReference type="AlphaFoldDB" id="A0A6A6ZT60"/>
<sequence length="97" mass="11019">MTATSTEVRSLFLWTSTSSMVHSSLVSQSPTIMTVTSHRIHERLDAAPSLAGPDIVFRRSRPHHKSKKSEIDAPPCLYLEILRIQNSYSIRRRSRQA</sequence>